<dbReference type="PROSITE" id="PS51352">
    <property type="entry name" value="THIOREDOXIN_2"/>
    <property type="match status" value="1"/>
</dbReference>
<keyword evidence="4" id="KW-1185">Reference proteome</keyword>
<dbReference type="Gene3D" id="3.40.30.10">
    <property type="entry name" value="Glutaredoxin"/>
    <property type="match status" value="1"/>
</dbReference>
<evidence type="ECO:0000259" key="2">
    <source>
        <dbReference type="PROSITE" id="PS51352"/>
    </source>
</evidence>
<dbReference type="InterPro" id="IPR017937">
    <property type="entry name" value="Thioredoxin_CS"/>
</dbReference>
<dbReference type="Pfam" id="PF13899">
    <property type="entry name" value="Thioredoxin_7"/>
    <property type="match status" value="1"/>
</dbReference>
<accession>A0ABR7CZR2</accession>
<organism evidence="3 4">
    <name type="scientific">Butyricimonas hominis</name>
    <dbReference type="NCBI Taxonomy" id="2763032"/>
    <lineage>
        <taxon>Bacteria</taxon>
        <taxon>Pseudomonadati</taxon>
        <taxon>Bacteroidota</taxon>
        <taxon>Bacteroidia</taxon>
        <taxon>Bacteroidales</taxon>
        <taxon>Odoribacteraceae</taxon>
        <taxon>Butyricimonas</taxon>
    </lineage>
</organism>
<dbReference type="SUPFAM" id="SSF52833">
    <property type="entry name" value="Thioredoxin-like"/>
    <property type="match status" value="1"/>
</dbReference>
<dbReference type="SUPFAM" id="SSF48452">
    <property type="entry name" value="TPR-like"/>
    <property type="match status" value="1"/>
</dbReference>
<gene>
    <name evidence="3" type="ORF">H8S64_08490</name>
</gene>
<dbReference type="InterPro" id="IPR011990">
    <property type="entry name" value="TPR-like_helical_dom_sf"/>
</dbReference>
<proteinExistence type="predicted"/>
<evidence type="ECO:0000313" key="4">
    <source>
        <dbReference type="Proteomes" id="UP000646484"/>
    </source>
</evidence>
<dbReference type="RefSeq" id="WP_186975728.1">
    <property type="nucleotide sequence ID" value="NZ_JACOOH010000003.1"/>
</dbReference>
<keyword evidence="1" id="KW-0676">Redox-active center</keyword>
<reference evidence="3 4" key="1">
    <citation type="submission" date="2020-08" db="EMBL/GenBank/DDBJ databases">
        <title>Genome public.</title>
        <authorList>
            <person name="Liu C."/>
            <person name="Sun Q."/>
        </authorList>
    </citation>
    <scope>NUCLEOTIDE SEQUENCE [LARGE SCALE GENOMIC DNA]</scope>
    <source>
        <strain evidence="3 4">NSJ-56</strain>
    </source>
</reference>
<comment type="caution">
    <text evidence="3">The sequence shown here is derived from an EMBL/GenBank/DDBJ whole genome shotgun (WGS) entry which is preliminary data.</text>
</comment>
<feature type="domain" description="Thioredoxin" evidence="2">
    <location>
        <begin position="4"/>
        <end position="134"/>
    </location>
</feature>
<protein>
    <submittedName>
        <fullName evidence="3">Thioredoxin family protein</fullName>
    </submittedName>
</protein>
<dbReference type="PANTHER" id="PTHR32234:SF0">
    <property type="entry name" value="THIOL:DISULFIDE INTERCHANGE PROTEIN DSBD"/>
    <property type="match status" value="1"/>
</dbReference>
<dbReference type="PANTHER" id="PTHR32234">
    <property type="entry name" value="THIOL:DISULFIDE INTERCHANGE PROTEIN DSBD"/>
    <property type="match status" value="1"/>
</dbReference>
<dbReference type="Proteomes" id="UP000646484">
    <property type="component" value="Unassembled WGS sequence"/>
</dbReference>
<evidence type="ECO:0000313" key="3">
    <source>
        <dbReference type="EMBL" id="MBC5621134.1"/>
    </source>
</evidence>
<evidence type="ECO:0000256" key="1">
    <source>
        <dbReference type="ARBA" id="ARBA00023284"/>
    </source>
</evidence>
<dbReference type="EMBL" id="JACOOH010000003">
    <property type="protein sequence ID" value="MBC5621134.1"/>
    <property type="molecule type" value="Genomic_DNA"/>
</dbReference>
<name>A0ABR7CZR2_9BACT</name>
<dbReference type="PROSITE" id="PS00194">
    <property type="entry name" value="THIOREDOXIN_1"/>
    <property type="match status" value="1"/>
</dbReference>
<dbReference type="InterPro" id="IPR036249">
    <property type="entry name" value="Thioredoxin-like_sf"/>
</dbReference>
<dbReference type="InterPro" id="IPR013766">
    <property type="entry name" value="Thioredoxin_domain"/>
</dbReference>
<sequence length="424" mass="49194">MRKSVLLLMICIFAAGARGEGIRFFKGSFQDALKQAKAENKKVFVDFYTTWCGPCQLMSKNVFPDDEVGEYFNEHFINYQINAEDKAYLPEVKRYGVMAYPNMLILDTEGNVLGRQLGATDKNGFLRFARLALKEVLPVDQLYEKLKKDRKNQTLMQEILLEAPGYIARLSGQDHDKWEYRIEKLYADYRKQRPLEDCITANDLKIFSIYHTGMGKKDEVFEFVLLHVDDYARVIDRNEVSNFLFMLSYPWMEELAKKGDMSYREELERVRGDLKVVYDSIINFGGMDTYSGLKLLFDAEYYLYNKKDVEKYRSYMEKYFAGLGEGIRPQDYIGALESLYEVLGEKITPEVARQGISWLNEALKSKLQPEMQMRCLLMLGDCYKASGSKEDAKKCYDQAYVISLQFNNPGLSAAVQEYVKKLEE</sequence>